<accession>A0A0D5Y878</accession>
<proteinExistence type="predicted"/>
<reference evidence="1 2" key="1">
    <citation type="journal article" date="2015" name="Mol. Plant Microbe Interact.">
        <title>Comparative Genomic Analysis of Pseudomonas chlororaphis PCL1606 Reveals New Insight into Antifungal Compounds Involved in Biocontrol.</title>
        <authorList>
            <person name="Calderon C.E."/>
            <person name="Ramos C."/>
            <person name="de Vicente A."/>
            <person name="Cazorla F.M."/>
        </authorList>
    </citation>
    <scope>NUCLEOTIDE SEQUENCE [LARGE SCALE GENOMIC DNA]</scope>
    <source>
        <strain evidence="1 2">PCL1606</strain>
    </source>
</reference>
<dbReference type="AlphaFoldDB" id="A0A0D5Y878"/>
<name>A0A0D5Y878_9PSED</name>
<dbReference type="KEGG" id="pcz:PCL1606_57170"/>
<evidence type="ECO:0000313" key="2">
    <source>
        <dbReference type="Proteomes" id="UP000032748"/>
    </source>
</evidence>
<organism evidence="1 2">
    <name type="scientific">Pseudomonas chlororaphis</name>
    <dbReference type="NCBI Taxonomy" id="587753"/>
    <lineage>
        <taxon>Bacteria</taxon>
        <taxon>Pseudomonadati</taxon>
        <taxon>Pseudomonadota</taxon>
        <taxon>Gammaproteobacteria</taxon>
        <taxon>Pseudomonadales</taxon>
        <taxon>Pseudomonadaceae</taxon>
        <taxon>Pseudomonas</taxon>
    </lineage>
</organism>
<sequence length="49" mass="5295">MLAMNDNAVPQAFRGALIAGKPRSYPDVSPKHEKSAVKGAFFMLGQSPY</sequence>
<dbReference type="EMBL" id="CP011110">
    <property type="protein sequence ID" value="AKA27162.1"/>
    <property type="molecule type" value="Genomic_DNA"/>
</dbReference>
<dbReference type="Proteomes" id="UP000032748">
    <property type="component" value="Chromosome"/>
</dbReference>
<dbReference type="RefSeq" id="WP_171820017.1">
    <property type="nucleotide sequence ID" value="NZ_CP011110.1"/>
</dbReference>
<dbReference type="PATRIC" id="fig|587753.10.peg.5703"/>
<gene>
    <name evidence="1" type="ORF">PCL1606_57170</name>
</gene>
<evidence type="ECO:0000313" key="1">
    <source>
        <dbReference type="EMBL" id="AKA27162.1"/>
    </source>
</evidence>
<protein>
    <submittedName>
        <fullName evidence="1">Uncharacterized protein</fullName>
    </submittedName>
</protein>